<feature type="compositionally biased region" description="Low complexity" evidence="7">
    <location>
        <begin position="239"/>
        <end position="257"/>
    </location>
</feature>
<feature type="region of interest" description="Disordered" evidence="7">
    <location>
        <begin position="230"/>
        <end position="257"/>
    </location>
</feature>
<evidence type="ECO:0000256" key="4">
    <source>
        <dbReference type="ARBA" id="ARBA00022679"/>
    </source>
</evidence>
<dbReference type="Gene3D" id="3.30.2410.10">
    <property type="entry name" value="Hect, E3 ligase catalytic domain"/>
    <property type="match status" value="1"/>
</dbReference>
<dbReference type="STRING" id="65357.A0A024G0K3"/>
<evidence type="ECO:0000313" key="10">
    <source>
        <dbReference type="EMBL" id="CCI40088.1"/>
    </source>
</evidence>
<dbReference type="InterPro" id="IPR035983">
    <property type="entry name" value="Hect_E3_ubiquitin_ligase"/>
</dbReference>
<dbReference type="OrthoDB" id="8068875at2759"/>
<evidence type="ECO:0000256" key="3">
    <source>
        <dbReference type="ARBA" id="ARBA00012485"/>
    </source>
</evidence>
<dbReference type="InterPro" id="IPR000569">
    <property type="entry name" value="HECT_dom"/>
</dbReference>
<dbReference type="Gene3D" id="3.90.1750.10">
    <property type="entry name" value="Hect, E3 ligase catalytic domains"/>
    <property type="match status" value="1"/>
</dbReference>
<dbReference type="GO" id="GO:0061630">
    <property type="term" value="F:ubiquitin protein ligase activity"/>
    <property type="evidence" value="ECO:0007669"/>
    <property type="project" value="UniProtKB-EC"/>
</dbReference>
<feature type="transmembrane region" description="Helical" evidence="8">
    <location>
        <begin position="49"/>
        <end position="72"/>
    </location>
</feature>
<dbReference type="PANTHER" id="PTHR11254">
    <property type="entry name" value="HECT DOMAIN UBIQUITIN-PROTEIN LIGASE"/>
    <property type="match status" value="1"/>
</dbReference>
<sequence length="687" mass="79126">MEQRVLFAPKCGRQTLCAIYFYSNIYSATCVQSLQQSDRLSRRLMASSAAYTFSFYMILCLVLLAGILYHFVFRRKSRDAFLRHETTAGETMLRQDVIASDQEMNNLWNCEVCFFKSYAAHKTCMLCGTDQTFKLMENHGVHQKPKGIKPRFDEKSSTQILQEENTESLAPISHVKMKARLSKTQLEEKINLLSLRQQSARRRHDWTREKDEQGKLVWQRQKHFLDRVMLRQSRERNNSVHSARSQNSRSSGSSSSSINSLSIVSRIVPSPHQRNGRLEFESAEGAVAKNTTEDFEEEVESLYKLPFQQKHAWFAQHIAAMEIPWEVGHFVLEVDRSNLLHDSCEQLLWATPEQLHQPLRVRFTNEPGVDAGGLVREWFTLMTLEIFNSDAGLFQLNGNGDAWMINAASEEASVDHLMYFRAIGRFIGRAIFEGILIDAHLVLSIYKHILGVPITFSDMLFIDHVVYRNLLWLRDSPGAEALDLTFAIQVEQSLNQYQLLALKPHGADIAVTDENKDEYIELRFKWIMATGVSQQLAALIQGIFAIVPPHMLSIFDHQELELLICGLPEIDVEDWHSHTTYVGQVDDTVISWFWNIIREFTNEERSRLLQFTTGSARPPVQGFKALTMNDGRICLFSIQCVQLSDCEYPRAHTCFNRIDLPIYEKEKDFRQAMMLLLDMEITGFTIE</sequence>
<evidence type="ECO:0000313" key="11">
    <source>
        <dbReference type="Proteomes" id="UP000053237"/>
    </source>
</evidence>
<dbReference type="SUPFAM" id="SSF56204">
    <property type="entry name" value="Hect, E3 ligase catalytic domain"/>
    <property type="match status" value="1"/>
</dbReference>
<dbReference type="InterPro" id="IPR050409">
    <property type="entry name" value="E3_ubiq-protein_ligase"/>
</dbReference>
<dbReference type="EC" id="2.3.2.26" evidence="3"/>
<feature type="domain" description="HECT" evidence="9">
    <location>
        <begin position="351"/>
        <end position="687"/>
    </location>
</feature>
<evidence type="ECO:0000256" key="5">
    <source>
        <dbReference type="ARBA" id="ARBA00022786"/>
    </source>
</evidence>
<comment type="pathway">
    <text evidence="2">Protein modification; protein ubiquitination.</text>
</comment>
<evidence type="ECO:0000256" key="8">
    <source>
        <dbReference type="SAM" id="Phobius"/>
    </source>
</evidence>
<gene>
    <name evidence="10" type="ORF">BN9_008720</name>
</gene>
<reference evidence="10 11" key="1">
    <citation type="submission" date="2012-05" db="EMBL/GenBank/DDBJ databases">
        <title>Recombination and specialization in a pathogen metapopulation.</title>
        <authorList>
            <person name="Gardiner A."/>
            <person name="Kemen E."/>
            <person name="Schultz-Larsen T."/>
            <person name="MacLean D."/>
            <person name="Van Oosterhout C."/>
            <person name="Jones J.D.G."/>
        </authorList>
    </citation>
    <scope>NUCLEOTIDE SEQUENCE [LARGE SCALE GENOMIC DNA]</scope>
    <source>
        <strain evidence="10 11">Ac Nc2</strain>
    </source>
</reference>
<dbReference type="InParanoid" id="A0A024G0K3"/>
<dbReference type="PANTHER" id="PTHR11254:SF440">
    <property type="entry name" value="E3 UBIQUITIN-PROTEIN LIGASE NEDD-4"/>
    <property type="match status" value="1"/>
</dbReference>
<dbReference type="FunFam" id="3.30.2410.10:FF:000009">
    <property type="entry name" value="Probable E3 ubiquitin-protein ligase HECTD2"/>
    <property type="match status" value="1"/>
</dbReference>
<protein>
    <recommendedName>
        <fullName evidence="3">HECT-type E3 ubiquitin transferase</fullName>
        <ecNumber evidence="3">2.3.2.26</ecNumber>
    </recommendedName>
</protein>
<dbReference type="GO" id="GO:0016567">
    <property type="term" value="P:protein ubiquitination"/>
    <property type="evidence" value="ECO:0007669"/>
    <property type="project" value="TreeGrafter"/>
</dbReference>
<dbReference type="PROSITE" id="PS50237">
    <property type="entry name" value="HECT"/>
    <property type="match status" value="1"/>
</dbReference>
<evidence type="ECO:0000259" key="9">
    <source>
        <dbReference type="PROSITE" id="PS50237"/>
    </source>
</evidence>
<dbReference type="SMART" id="SM00119">
    <property type="entry name" value="HECTc"/>
    <property type="match status" value="1"/>
</dbReference>
<name>A0A024G0K3_9STRA</name>
<keyword evidence="8" id="KW-1133">Transmembrane helix</keyword>
<keyword evidence="5 6" id="KW-0833">Ubl conjugation pathway</keyword>
<dbReference type="EMBL" id="CAIX01000005">
    <property type="protein sequence ID" value="CCI40088.1"/>
    <property type="molecule type" value="Genomic_DNA"/>
</dbReference>
<dbReference type="GO" id="GO:0005737">
    <property type="term" value="C:cytoplasm"/>
    <property type="evidence" value="ECO:0007669"/>
    <property type="project" value="TreeGrafter"/>
</dbReference>
<proteinExistence type="predicted"/>
<dbReference type="Gene3D" id="3.30.2160.10">
    <property type="entry name" value="Hect, E3 ligase catalytic domain"/>
    <property type="match status" value="1"/>
</dbReference>
<dbReference type="CDD" id="cd00078">
    <property type="entry name" value="HECTc"/>
    <property type="match status" value="1"/>
</dbReference>
<feature type="active site" description="Glycyl thioester intermediate" evidence="6">
    <location>
        <position position="654"/>
    </location>
</feature>
<evidence type="ECO:0000256" key="6">
    <source>
        <dbReference type="PROSITE-ProRule" id="PRU00104"/>
    </source>
</evidence>
<dbReference type="Pfam" id="PF00632">
    <property type="entry name" value="HECT"/>
    <property type="match status" value="1"/>
</dbReference>
<organism evidence="10 11">
    <name type="scientific">Albugo candida</name>
    <dbReference type="NCBI Taxonomy" id="65357"/>
    <lineage>
        <taxon>Eukaryota</taxon>
        <taxon>Sar</taxon>
        <taxon>Stramenopiles</taxon>
        <taxon>Oomycota</taxon>
        <taxon>Peronosporomycetes</taxon>
        <taxon>Albuginales</taxon>
        <taxon>Albuginaceae</taxon>
        <taxon>Albugo</taxon>
    </lineage>
</organism>
<keyword evidence="8" id="KW-0812">Transmembrane</keyword>
<accession>A0A024G0K3</accession>
<comment type="caution">
    <text evidence="10">The sequence shown here is derived from an EMBL/GenBank/DDBJ whole genome shotgun (WGS) entry which is preliminary data.</text>
</comment>
<evidence type="ECO:0000256" key="7">
    <source>
        <dbReference type="SAM" id="MobiDB-lite"/>
    </source>
</evidence>
<evidence type="ECO:0000256" key="2">
    <source>
        <dbReference type="ARBA" id="ARBA00004906"/>
    </source>
</evidence>
<evidence type="ECO:0000256" key="1">
    <source>
        <dbReference type="ARBA" id="ARBA00000885"/>
    </source>
</evidence>
<dbReference type="Proteomes" id="UP000053237">
    <property type="component" value="Unassembled WGS sequence"/>
</dbReference>
<comment type="catalytic activity">
    <reaction evidence="1">
        <text>S-ubiquitinyl-[E2 ubiquitin-conjugating enzyme]-L-cysteine + [acceptor protein]-L-lysine = [E2 ubiquitin-conjugating enzyme]-L-cysteine + N(6)-ubiquitinyl-[acceptor protein]-L-lysine.</text>
        <dbReference type="EC" id="2.3.2.26"/>
    </reaction>
</comment>
<dbReference type="GO" id="GO:0006511">
    <property type="term" value="P:ubiquitin-dependent protein catabolic process"/>
    <property type="evidence" value="ECO:0007669"/>
    <property type="project" value="TreeGrafter"/>
</dbReference>
<keyword evidence="8" id="KW-0472">Membrane</keyword>
<keyword evidence="4" id="KW-0808">Transferase</keyword>
<keyword evidence="11" id="KW-1185">Reference proteome</keyword>
<dbReference type="AlphaFoldDB" id="A0A024G0K3"/>